<dbReference type="InterPro" id="IPR044684">
    <property type="entry name" value="STR17/STR18/HARC1-like"/>
</dbReference>
<dbReference type="GO" id="GO:0003824">
    <property type="term" value="F:catalytic activity"/>
    <property type="evidence" value="ECO:0007669"/>
    <property type="project" value="InterPro"/>
</dbReference>
<sequence length="244" mass="27494">MPTAKNPSLQVAARRHTGRPVTKKIQQARSSFAGNRAVLAARLPARQVASSFCVRAFLREWPDPEFIKETEELFPDEGIANVEQARALFSSLGYTYLDVRPALEYEEVGRVKGSVNIPIKISKRVWNSEQKKKVIEKSDNENFVEQVKKRFPDTETPLLIGCSDGRTYSIDALMALDEAGYTNMVGLKGGYYAWFRVFDNKLGRRRTGEYAETYTHDGDSCGIHSSGAGFDRVDKADMWIPPNY</sequence>
<dbReference type="Gene3D" id="3.40.250.10">
    <property type="entry name" value="Rhodanese-like domain"/>
    <property type="match status" value="1"/>
</dbReference>
<evidence type="ECO:0000313" key="3">
    <source>
        <dbReference type="Proteomes" id="UP001489004"/>
    </source>
</evidence>
<dbReference type="AlphaFoldDB" id="A0AAW1Q7F4"/>
<evidence type="ECO:0000259" key="1">
    <source>
        <dbReference type="PROSITE" id="PS50206"/>
    </source>
</evidence>
<evidence type="ECO:0000313" key="2">
    <source>
        <dbReference type="EMBL" id="KAK9816815.1"/>
    </source>
</evidence>
<keyword evidence="3" id="KW-1185">Reference proteome</keyword>
<dbReference type="CDD" id="cd00158">
    <property type="entry name" value="RHOD"/>
    <property type="match status" value="1"/>
</dbReference>
<accession>A0AAW1Q7F4</accession>
<name>A0AAW1Q7F4_9CHLO</name>
<dbReference type="InterPro" id="IPR036873">
    <property type="entry name" value="Rhodanese-like_dom_sf"/>
</dbReference>
<proteinExistence type="predicted"/>
<dbReference type="PANTHER" id="PTHR44542:SF14">
    <property type="entry name" value="PROTEIN HIGH ARSENIC CONTENT 1, MITOCHONDRIAL-RELATED"/>
    <property type="match status" value="1"/>
</dbReference>
<organism evidence="2 3">
    <name type="scientific">[Myrmecia] bisecta</name>
    <dbReference type="NCBI Taxonomy" id="41462"/>
    <lineage>
        <taxon>Eukaryota</taxon>
        <taxon>Viridiplantae</taxon>
        <taxon>Chlorophyta</taxon>
        <taxon>core chlorophytes</taxon>
        <taxon>Trebouxiophyceae</taxon>
        <taxon>Trebouxiales</taxon>
        <taxon>Trebouxiaceae</taxon>
        <taxon>Myrmecia</taxon>
    </lineage>
</organism>
<dbReference type="SUPFAM" id="SSF52821">
    <property type="entry name" value="Rhodanese/Cell cycle control phosphatase"/>
    <property type="match status" value="1"/>
</dbReference>
<dbReference type="Proteomes" id="UP001489004">
    <property type="component" value="Unassembled WGS sequence"/>
</dbReference>
<protein>
    <recommendedName>
        <fullName evidence="1">Rhodanese domain-containing protein</fullName>
    </recommendedName>
</protein>
<dbReference type="PANTHER" id="PTHR44542">
    <property type="entry name" value="THIOSULFATE SULFURTRANSFERASE 18"/>
    <property type="match status" value="1"/>
</dbReference>
<dbReference type="PROSITE" id="PS50206">
    <property type="entry name" value="RHODANESE_3"/>
    <property type="match status" value="1"/>
</dbReference>
<feature type="domain" description="Rhodanese" evidence="1">
    <location>
        <begin position="93"/>
        <end position="203"/>
    </location>
</feature>
<dbReference type="InterPro" id="IPR001763">
    <property type="entry name" value="Rhodanese-like_dom"/>
</dbReference>
<dbReference type="EMBL" id="JALJOR010000005">
    <property type="protein sequence ID" value="KAK9816815.1"/>
    <property type="molecule type" value="Genomic_DNA"/>
</dbReference>
<gene>
    <name evidence="2" type="ORF">WJX72_005336</name>
</gene>
<dbReference type="Pfam" id="PF00581">
    <property type="entry name" value="Rhodanese"/>
    <property type="match status" value="1"/>
</dbReference>
<dbReference type="SMART" id="SM00450">
    <property type="entry name" value="RHOD"/>
    <property type="match status" value="1"/>
</dbReference>
<reference evidence="2 3" key="1">
    <citation type="journal article" date="2024" name="Nat. Commun.">
        <title>Phylogenomics reveals the evolutionary origins of lichenization in chlorophyte algae.</title>
        <authorList>
            <person name="Puginier C."/>
            <person name="Libourel C."/>
            <person name="Otte J."/>
            <person name="Skaloud P."/>
            <person name="Haon M."/>
            <person name="Grisel S."/>
            <person name="Petersen M."/>
            <person name="Berrin J.G."/>
            <person name="Delaux P.M."/>
            <person name="Dal Grande F."/>
            <person name="Keller J."/>
        </authorList>
    </citation>
    <scope>NUCLEOTIDE SEQUENCE [LARGE SCALE GENOMIC DNA]</scope>
    <source>
        <strain evidence="2 3">SAG 2043</strain>
    </source>
</reference>
<comment type="caution">
    <text evidence="2">The sequence shown here is derived from an EMBL/GenBank/DDBJ whole genome shotgun (WGS) entry which is preliminary data.</text>
</comment>